<sequence>MTPKKIMEGVFAVQKPTGISSAQALRDLQRQFDPSKLFAPWLEGEREIRSREAANQRNRRKKKHIQVKIGHGGTLDPLATGVLIAGVGKGTKSLQDFLSCTKVYETIVLFGTSTDTYDRVGKVLKRAPYAHVTKELVEEALEQFRGKFMQLPPLFSALKMNGKPLYEYAREGKEIPREIERRPVEVLSLEMLEWMEGGTHEHVAPTDEAGYAEINVANKLWRQENAVPGSLKDKGEGVESGHLSPQIKTEEASGNDGDDTRQNMVDEKQLVTPTPDNETSSKGEAPDGEKDVVMTDAAVAGHGIDTEAPSKMVVEDGGQAAFEQKKRKLSEDQDGLVHERPASKRQAPPPSTAETAMMSGGLSSSSISTSPSTDTAKPIASHLKGPPAVRLRMTVTSGFYVRSLCHDLGAAVGSAALMAELERTRQGDFELGKNVVTWEDLAKGEEVWGPQVEKYLDEWHSKYGKDF</sequence>
<feature type="domain" description="tRNA pseudouridylate synthase B C-terminal" evidence="8">
    <location>
        <begin position="402"/>
        <end position="458"/>
    </location>
</feature>
<evidence type="ECO:0000259" key="7">
    <source>
        <dbReference type="Pfam" id="PF01509"/>
    </source>
</evidence>
<reference evidence="9 10" key="1">
    <citation type="journal article" date="2012" name="BMC Genomics">
        <title>Sequencing the genome of Marssonina brunnea reveals fungus-poplar co-evolution.</title>
        <authorList>
            <person name="Zhu S."/>
            <person name="Cao Y.-Z."/>
            <person name="Jiang C."/>
            <person name="Tan B.-Y."/>
            <person name="Wang Z."/>
            <person name="Feng S."/>
            <person name="Zhang L."/>
            <person name="Su X.-H."/>
            <person name="Brejova B."/>
            <person name="Vinar T."/>
            <person name="Xu M."/>
            <person name="Wang M.-X."/>
            <person name="Zhang S.-G."/>
            <person name="Huang M.-R."/>
            <person name="Wu R."/>
            <person name="Zhou Y."/>
        </authorList>
    </citation>
    <scope>NUCLEOTIDE SEQUENCE [LARGE SCALE GENOMIC DNA]</scope>
    <source>
        <strain evidence="9 10">MB_m1</strain>
    </source>
</reference>
<keyword evidence="10" id="KW-1185">Reference proteome</keyword>
<dbReference type="GeneID" id="18757842"/>
<dbReference type="FunFam" id="3.30.2350.10:FF:000014">
    <property type="entry name" value="PUS4p Pseudouridine synthase"/>
    <property type="match status" value="1"/>
</dbReference>
<dbReference type="EMBL" id="JH921430">
    <property type="protein sequence ID" value="EKD19955.1"/>
    <property type="molecule type" value="Genomic_DNA"/>
</dbReference>
<feature type="domain" description="Pseudouridine synthase II N-terminal" evidence="7">
    <location>
        <begin position="65"/>
        <end position="196"/>
    </location>
</feature>
<evidence type="ECO:0000256" key="2">
    <source>
        <dbReference type="ARBA" id="ARBA00008999"/>
    </source>
</evidence>
<organism evidence="9 10">
    <name type="scientific">Marssonina brunnea f. sp. multigermtubi (strain MB_m1)</name>
    <name type="common">Marssonina leaf spot fungus</name>
    <dbReference type="NCBI Taxonomy" id="1072389"/>
    <lineage>
        <taxon>Eukaryota</taxon>
        <taxon>Fungi</taxon>
        <taxon>Dikarya</taxon>
        <taxon>Ascomycota</taxon>
        <taxon>Pezizomycotina</taxon>
        <taxon>Leotiomycetes</taxon>
        <taxon>Helotiales</taxon>
        <taxon>Drepanopezizaceae</taxon>
        <taxon>Drepanopeziza</taxon>
    </lineage>
</organism>
<evidence type="ECO:0000256" key="5">
    <source>
        <dbReference type="ARBA" id="ARBA00023235"/>
    </source>
</evidence>
<evidence type="ECO:0000256" key="3">
    <source>
        <dbReference type="ARBA" id="ARBA00012787"/>
    </source>
</evidence>
<dbReference type="PANTHER" id="PTHR13767">
    <property type="entry name" value="TRNA-PSEUDOURIDINE SYNTHASE"/>
    <property type="match status" value="1"/>
</dbReference>
<dbReference type="InParanoid" id="K1WQN2"/>
<dbReference type="GO" id="GO:0003723">
    <property type="term" value="F:RNA binding"/>
    <property type="evidence" value="ECO:0007669"/>
    <property type="project" value="InterPro"/>
</dbReference>
<dbReference type="Gene3D" id="3.30.2350.10">
    <property type="entry name" value="Pseudouridine synthase"/>
    <property type="match status" value="2"/>
</dbReference>
<dbReference type="GO" id="GO:0006400">
    <property type="term" value="P:tRNA modification"/>
    <property type="evidence" value="ECO:0007669"/>
    <property type="project" value="TreeGrafter"/>
</dbReference>
<dbReference type="GO" id="GO:0005634">
    <property type="term" value="C:nucleus"/>
    <property type="evidence" value="ECO:0007669"/>
    <property type="project" value="TreeGrafter"/>
</dbReference>
<dbReference type="SUPFAM" id="SSF55120">
    <property type="entry name" value="Pseudouridine synthase"/>
    <property type="match status" value="1"/>
</dbReference>
<dbReference type="HAMAP" id="MF_01080">
    <property type="entry name" value="TruB_bact"/>
    <property type="match status" value="1"/>
</dbReference>
<dbReference type="STRING" id="1072389.K1WQN2"/>
<dbReference type="OMA" id="FAINKPC"/>
<comment type="catalytic activity">
    <reaction evidence="1">
        <text>a uridine in mRNA = a pseudouridine in mRNA</text>
        <dbReference type="Rhea" id="RHEA:56644"/>
        <dbReference type="Rhea" id="RHEA-COMP:14658"/>
        <dbReference type="Rhea" id="RHEA-COMP:14659"/>
        <dbReference type="ChEBI" id="CHEBI:65314"/>
        <dbReference type="ChEBI" id="CHEBI:65315"/>
    </reaction>
</comment>
<evidence type="ECO:0000313" key="10">
    <source>
        <dbReference type="Proteomes" id="UP000006753"/>
    </source>
</evidence>
<dbReference type="PANTHER" id="PTHR13767:SF2">
    <property type="entry name" value="PSEUDOURIDYLATE SYNTHASE TRUB1"/>
    <property type="match status" value="1"/>
</dbReference>
<feature type="compositionally biased region" description="Basic and acidic residues" evidence="6">
    <location>
        <begin position="329"/>
        <end position="342"/>
    </location>
</feature>
<evidence type="ECO:0000256" key="4">
    <source>
        <dbReference type="ARBA" id="ARBA00022694"/>
    </source>
</evidence>
<dbReference type="Proteomes" id="UP000006753">
    <property type="component" value="Unassembled WGS sequence"/>
</dbReference>
<dbReference type="InterPro" id="IPR020103">
    <property type="entry name" value="PsdUridine_synth_cat_dom_sf"/>
</dbReference>
<dbReference type="KEGG" id="mbe:MBM_01907"/>
<dbReference type="GO" id="GO:0160148">
    <property type="term" value="F:tRNA pseudouridine(55) synthase activity"/>
    <property type="evidence" value="ECO:0007669"/>
    <property type="project" value="UniProtKB-EC"/>
</dbReference>
<dbReference type="eggNOG" id="KOG2529">
    <property type="taxonomic scope" value="Eukaryota"/>
</dbReference>
<accession>K1WQN2</accession>
<keyword evidence="4" id="KW-0819">tRNA processing</keyword>
<dbReference type="InterPro" id="IPR002501">
    <property type="entry name" value="PsdUridine_synth_N"/>
</dbReference>
<feature type="compositionally biased region" description="Basic and acidic residues" evidence="6">
    <location>
        <begin position="279"/>
        <end position="291"/>
    </location>
</feature>
<dbReference type="FunCoup" id="K1WQN2">
    <property type="interactions" value="304"/>
</dbReference>
<feature type="region of interest" description="Disordered" evidence="6">
    <location>
        <begin position="228"/>
        <end position="291"/>
    </location>
</feature>
<evidence type="ECO:0000256" key="6">
    <source>
        <dbReference type="SAM" id="MobiDB-lite"/>
    </source>
</evidence>
<dbReference type="GO" id="GO:1990481">
    <property type="term" value="P:mRNA pseudouridine synthesis"/>
    <property type="evidence" value="ECO:0007669"/>
    <property type="project" value="TreeGrafter"/>
</dbReference>
<feature type="compositionally biased region" description="Low complexity" evidence="6">
    <location>
        <begin position="359"/>
        <end position="373"/>
    </location>
</feature>
<gene>
    <name evidence="9" type="ORF">MBM_01907</name>
</gene>
<name>K1WQN2_MARBU</name>
<dbReference type="EC" id="5.4.99.25" evidence="3"/>
<evidence type="ECO:0000259" key="8">
    <source>
        <dbReference type="Pfam" id="PF16198"/>
    </source>
</evidence>
<dbReference type="HOGENOM" id="CLU_032087_4_1_1"/>
<evidence type="ECO:0000313" key="9">
    <source>
        <dbReference type="EMBL" id="EKD19955.1"/>
    </source>
</evidence>
<evidence type="ECO:0000256" key="1">
    <source>
        <dbReference type="ARBA" id="ARBA00001166"/>
    </source>
</evidence>
<dbReference type="Pfam" id="PF16198">
    <property type="entry name" value="TruB_C_2"/>
    <property type="match status" value="1"/>
</dbReference>
<protein>
    <recommendedName>
        <fullName evidence="3">tRNA pseudouridine(55) synthase</fullName>
        <ecNumber evidence="3">5.4.99.25</ecNumber>
    </recommendedName>
</protein>
<feature type="region of interest" description="Disordered" evidence="6">
    <location>
        <begin position="323"/>
        <end position="381"/>
    </location>
</feature>
<dbReference type="Pfam" id="PF01509">
    <property type="entry name" value="TruB_N"/>
    <property type="match status" value="1"/>
</dbReference>
<dbReference type="AlphaFoldDB" id="K1WQN2"/>
<comment type="similarity">
    <text evidence="2">Belongs to the pseudouridine synthase TruB family.</text>
</comment>
<feature type="compositionally biased region" description="Basic and acidic residues" evidence="6">
    <location>
        <begin position="258"/>
        <end position="269"/>
    </location>
</feature>
<keyword evidence="5" id="KW-0413">Isomerase</keyword>
<dbReference type="InterPro" id="IPR014780">
    <property type="entry name" value="tRNA_psdUridine_synth_TruB"/>
</dbReference>
<dbReference type="InterPro" id="IPR032819">
    <property type="entry name" value="TruB_C"/>
</dbReference>
<proteinExistence type="inferred from homology"/>
<dbReference type="OrthoDB" id="9995526at2759"/>